<dbReference type="PROSITE" id="PS50021">
    <property type="entry name" value="CH"/>
    <property type="match status" value="1"/>
</dbReference>
<comment type="similarity">
    <text evidence="1">Belongs to the TRAFAC class myosin-kinesin ATPase superfamily. Kinesin family. KIN-14 subfamily.</text>
</comment>
<keyword evidence="4 7" id="KW-0067">ATP-binding</keyword>
<dbReference type="OrthoDB" id="3176171at2759"/>
<evidence type="ECO:0000256" key="6">
    <source>
        <dbReference type="ARBA" id="ARBA00023175"/>
    </source>
</evidence>
<dbReference type="PANTHER" id="PTHR47972">
    <property type="entry name" value="KINESIN-LIKE PROTEIN KLP-3"/>
    <property type="match status" value="1"/>
</dbReference>
<keyword evidence="6 7" id="KW-0505">Motor protein</keyword>
<keyword evidence="5" id="KW-0175">Coiled coil</keyword>
<feature type="compositionally biased region" description="Acidic residues" evidence="8">
    <location>
        <begin position="343"/>
        <end position="354"/>
    </location>
</feature>
<feature type="region of interest" description="Disordered" evidence="8">
    <location>
        <begin position="799"/>
        <end position="911"/>
    </location>
</feature>
<dbReference type="GO" id="GO:0016887">
    <property type="term" value="F:ATP hydrolysis activity"/>
    <property type="evidence" value="ECO:0007669"/>
    <property type="project" value="UniProtKB-ARBA"/>
</dbReference>
<dbReference type="SUPFAM" id="SSF52540">
    <property type="entry name" value="P-loop containing nucleoside triphosphate hydrolases"/>
    <property type="match status" value="1"/>
</dbReference>
<dbReference type="FunFam" id="3.40.850.10:FF:000045">
    <property type="entry name" value="Kinesin-like protein KIN-14I isoform A"/>
    <property type="match status" value="1"/>
</dbReference>
<proteinExistence type="inferred from homology"/>
<dbReference type="SUPFAM" id="SSF47576">
    <property type="entry name" value="Calponin-homology domain, CH-domain"/>
    <property type="match status" value="1"/>
</dbReference>
<evidence type="ECO:0000259" key="9">
    <source>
        <dbReference type="PROSITE" id="PS50021"/>
    </source>
</evidence>
<feature type="region of interest" description="Disordered" evidence="8">
    <location>
        <begin position="950"/>
        <end position="1045"/>
    </location>
</feature>
<dbReference type="PaxDb" id="3827-XP_004494558.1"/>
<evidence type="ECO:0000256" key="7">
    <source>
        <dbReference type="PROSITE-ProRule" id="PRU00283"/>
    </source>
</evidence>
<evidence type="ECO:0000313" key="11">
    <source>
        <dbReference type="Proteomes" id="UP000087171"/>
    </source>
</evidence>
<dbReference type="SMART" id="SM00129">
    <property type="entry name" value="KISc"/>
    <property type="match status" value="1"/>
</dbReference>
<dbReference type="InterPro" id="IPR019821">
    <property type="entry name" value="Kinesin_motor_CS"/>
</dbReference>
<keyword evidence="2" id="KW-0493">Microtubule</keyword>
<dbReference type="InterPro" id="IPR027640">
    <property type="entry name" value="Kinesin-like_fam"/>
</dbReference>
<evidence type="ECO:0000259" key="10">
    <source>
        <dbReference type="PROSITE" id="PS50067"/>
    </source>
</evidence>
<dbReference type="InterPro" id="IPR027417">
    <property type="entry name" value="P-loop_NTPase"/>
</dbReference>
<feature type="binding site" evidence="7">
    <location>
        <begin position="524"/>
        <end position="531"/>
    </location>
    <ligand>
        <name>ATP</name>
        <dbReference type="ChEBI" id="CHEBI:30616"/>
    </ligand>
</feature>
<dbReference type="InterPro" id="IPR036961">
    <property type="entry name" value="Kinesin_motor_dom_sf"/>
</dbReference>
<evidence type="ECO:0000256" key="2">
    <source>
        <dbReference type="ARBA" id="ARBA00022701"/>
    </source>
</evidence>
<dbReference type="Gene3D" id="3.40.850.10">
    <property type="entry name" value="Kinesin motor domain"/>
    <property type="match status" value="1"/>
</dbReference>
<keyword evidence="3 7" id="KW-0547">Nucleotide-binding</keyword>
<dbReference type="Pfam" id="PF00225">
    <property type="entry name" value="Kinesin"/>
    <property type="match status" value="1"/>
</dbReference>
<feature type="compositionally biased region" description="Basic and acidic residues" evidence="8">
    <location>
        <begin position="860"/>
        <end position="869"/>
    </location>
</feature>
<gene>
    <name evidence="12" type="primary">LOC101514664</name>
</gene>
<feature type="domain" description="Calponin-homology (CH)" evidence="9">
    <location>
        <begin position="45"/>
        <end position="167"/>
    </location>
</feature>
<reference evidence="11" key="1">
    <citation type="journal article" date="2013" name="Nat. Biotechnol.">
        <title>Draft genome sequence of chickpea (Cicer arietinum) provides a resource for trait improvement.</title>
        <authorList>
            <person name="Varshney R.K."/>
            <person name="Song C."/>
            <person name="Saxena R.K."/>
            <person name="Azam S."/>
            <person name="Yu S."/>
            <person name="Sharpe A.G."/>
            <person name="Cannon S."/>
            <person name="Baek J."/>
            <person name="Rosen B.D."/>
            <person name="Tar'an B."/>
            <person name="Millan T."/>
            <person name="Zhang X."/>
            <person name="Ramsay L.D."/>
            <person name="Iwata A."/>
            <person name="Wang Y."/>
            <person name="Nelson W."/>
            <person name="Farmer A.D."/>
            <person name="Gaur P.M."/>
            <person name="Soderlund C."/>
            <person name="Penmetsa R.V."/>
            <person name="Xu C."/>
            <person name="Bharti A.K."/>
            <person name="He W."/>
            <person name="Winter P."/>
            <person name="Zhao S."/>
            <person name="Hane J.K."/>
            <person name="Carrasquilla-Garcia N."/>
            <person name="Condie J.A."/>
            <person name="Upadhyaya H.D."/>
            <person name="Luo M.C."/>
            <person name="Thudi M."/>
            <person name="Gowda C.L."/>
            <person name="Singh N.P."/>
            <person name="Lichtenzveig J."/>
            <person name="Gali K.K."/>
            <person name="Rubio J."/>
            <person name="Nadarajan N."/>
            <person name="Dolezel J."/>
            <person name="Bansal K.C."/>
            <person name="Xu X."/>
            <person name="Edwards D."/>
            <person name="Zhang G."/>
            <person name="Kahl G."/>
            <person name="Gil J."/>
            <person name="Singh K.B."/>
            <person name="Datta S.K."/>
            <person name="Jackson S.A."/>
            <person name="Wang J."/>
            <person name="Cook D.R."/>
        </authorList>
    </citation>
    <scope>NUCLEOTIDE SEQUENCE [LARGE SCALE GENOMIC DNA]</scope>
    <source>
        <strain evidence="11">cv. CDC Frontier</strain>
    </source>
</reference>
<dbReference type="GO" id="GO:0008017">
    <property type="term" value="F:microtubule binding"/>
    <property type="evidence" value="ECO:0007669"/>
    <property type="project" value="InterPro"/>
</dbReference>
<keyword evidence="11" id="KW-1185">Reference proteome</keyword>
<feature type="domain" description="Kinesin motor" evidence="10">
    <location>
        <begin position="439"/>
        <end position="767"/>
    </location>
</feature>
<reference evidence="12" key="2">
    <citation type="submission" date="2025-08" db="UniProtKB">
        <authorList>
            <consortium name="RefSeq"/>
        </authorList>
    </citation>
    <scope>IDENTIFICATION</scope>
    <source>
        <tissue evidence="12">Etiolated seedlings</tissue>
    </source>
</reference>
<dbReference type="SMART" id="SM00033">
    <property type="entry name" value="CH"/>
    <property type="match status" value="1"/>
</dbReference>
<dbReference type="CDD" id="cd01366">
    <property type="entry name" value="KISc_C_terminal"/>
    <property type="match status" value="1"/>
</dbReference>
<dbReference type="Pfam" id="PF00307">
    <property type="entry name" value="CH"/>
    <property type="match status" value="1"/>
</dbReference>
<feature type="compositionally biased region" description="Polar residues" evidence="8">
    <location>
        <begin position="821"/>
        <end position="836"/>
    </location>
</feature>
<dbReference type="PROSITE" id="PS50067">
    <property type="entry name" value="KINESIN_MOTOR_2"/>
    <property type="match status" value="1"/>
</dbReference>
<dbReference type="Gene3D" id="1.10.418.10">
    <property type="entry name" value="Calponin-like domain"/>
    <property type="match status" value="1"/>
</dbReference>
<evidence type="ECO:0000256" key="4">
    <source>
        <dbReference type="ARBA" id="ARBA00022840"/>
    </source>
</evidence>
<evidence type="ECO:0000313" key="12">
    <source>
        <dbReference type="RefSeq" id="XP_004494558.1"/>
    </source>
</evidence>
<sequence>MSTEQYLPFSVVSVVEDVIQQQQQQQQGVRLSEVKFASRKAEETSLRRYEAAGWLRKTVGVVGGKDLPAEPSEEDFRIGLRSGIILCNALNKVQPGAVAKVVEGPSDSVLIPDGAALSAFQYFENVRNFLVAVEEMGLPTFEASDLEQGGKSSRIVNCVLAIKSYAEGKLGGRSGSFKFGPKPPISGKPILRKNSEPFMKSLWSMSLLCDKDGYMSGNPSYNDPGHDRPEGGSLNSLVRQYLCDKKPEEIPIVVESLLNKVMEEFERRMQTQQETFKTTQEDKAVSETEQPISKDASVDDGMEENEDGQQQLQDKQEEDEDGQQQLQDKQEEDEDGQQHLQDQQEECYDEECNGDVEKSSSLNLKQQSLVQQQTKSIQEVKNIVHQTKSGMQYLQKEYQKDMINLSKHMHSLASAASGYHKVLEENRKLYNQVQDLKGNIRVYCRVRPFLGAQPSHPSVVSSVEGGSLSIMIPPNSKLGKEGKKTFNFNKAFGSSSTQAEVFSDTQPLIRSVLDGYNVCIFAYGQTGSGKTYTMSGPDHLDDDTIGVNYRALGDLFFLSDQRKDTISYEISVQMLEIYNEQVRDLLAPEGSTKRLEIRNSSHNGINVPDAHLVPVSTTSDVITLMNLGHKNRAVGSTAMNDRSSRSHSCLTVHIQGKNLISGSTIRGSMHLVDLAGSERADKTEATGDRLKEAQHINKSLSALGDVIASLAQKNAHVPYRNSKLTQLLQDALGGQAKTLMFVHISPEPDALGETLSTLKFAERVSTVELGAARMNKDNTEVKDLKEQIASLKAALARKDGEAEHFQPSTNSGHELPKLKSHASSPPIQRSLTSSGGRKQPKDDSSSMMGQKKGASKLKRRSLDLHDMYRHSPPWPQVNNNNGVNGKDDDKESVSGEWAGKIRMNRNDSLTSDDSLVGQWEAESKQFSPLQSPSSLSENSKLGLEPGFEITTMTTDESDELEIATSDSSESDMNWLIQAPKPTTLSNGLGSKAKKTINPRTTKIPEVRSMIPSLIPTPSKKQPTPVIQSRKLPGSIEVKRRTGNAK</sequence>
<dbReference type="PRINTS" id="PR00380">
    <property type="entry name" value="KINESINHEAVY"/>
</dbReference>
<dbReference type="InterPro" id="IPR001715">
    <property type="entry name" value="CH_dom"/>
</dbReference>
<feature type="region of interest" description="Disordered" evidence="8">
    <location>
        <begin position="272"/>
        <end position="355"/>
    </location>
</feature>
<dbReference type="GO" id="GO:0007018">
    <property type="term" value="P:microtubule-based movement"/>
    <property type="evidence" value="ECO:0007669"/>
    <property type="project" value="InterPro"/>
</dbReference>
<dbReference type="eggNOG" id="KOG0239">
    <property type="taxonomic scope" value="Eukaryota"/>
</dbReference>
<dbReference type="STRING" id="3827.A0A1S2XW29"/>
<protein>
    <submittedName>
        <fullName evidence="12">Kinesin-like protein KIN-14G</fullName>
    </submittedName>
</protein>
<accession>A0A1S2XW29</accession>
<organism evidence="11 12">
    <name type="scientific">Cicer arietinum</name>
    <name type="common">Chickpea</name>
    <name type="synonym">Garbanzo</name>
    <dbReference type="NCBI Taxonomy" id="3827"/>
    <lineage>
        <taxon>Eukaryota</taxon>
        <taxon>Viridiplantae</taxon>
        <taxon>Streptophyta</taxon>
        <taxon>Embryophyta</taxon>
        <taxon>Tracheophyta</taxon>
        <taxon>Spermatophyta</taxon>
        <taxon>Magnoliopsida</taxon>
        <taxon>eudicotyledons</taxon>
        <taxon>Gunneridae</taxon>
        <taxon>Pentapetalae</taxon>
        <taxon>rosids</taxon>
        <taxon>fabids</taxon>
        <taxon>Fabales</taxon>
        <taxon>Fabaceae</taxon>
        <taxon>Papilionoideae</taxon>
        <taxon>50 kb inversion clade</taxon>
        <taxon>NPAAA clade</taxon>
        <taxon>Hologalegina</taxon>
        <taxon>IRL clade</taxon>
        <taxon>Cicereae</taxon>
        <taxon>Cicer</taxon>
    </lineage>
</organism>
<dbReference type="GeneID" id="101514664"/>
<dbReference type="Proteomes" id="UP000087171">
    <property type="component" value="Chromosome Ca3"/>
</dbReference>
<dbReference type="AlphaFoldDB" id="A0A1S2XW29"/>
<feature type="compositionally biased region" description="Acidic residues" evidence="8">
    <location>
        <begin position="298"/>
        <end position="307"/>
    </location>
</feature>
<evidence type="ECO:0000256" key="1">
    <source>
        <dbReference type="ARBA" id="ARBA00010899"/>
    </source>
</evidence>
<dbReference type="FunFam" id="1.10.418.10:FF:000062">
    <property type="entry name" value="Kinesin-like protein KIN-14I isoform A"/>
    <property type="match status" value="1"/>
</dbReference>
<dbReference type="CDD" id="cd21203">
    <property type="entry name" value="CH_AtKIN14-like"/>
    <property type="match status" value="1"/>
</dbReference>
<dbReference type="GO" id="GO:0005874">
    <property type="term" value="C:microtubule"/>
    <property type="evidence" value="ECO:0007669"/>
    <property type="project" value="UniProtKB-KW"/>
</dbReference>
<dbReference type="GO" id="GO:0005524">
    <property type="term" value="F:ATP binding"/>
    <property type="evidence" value="ECO:0007669"/>
    <property type="project" value="UniProtKB-UniRule"/>
</dbReference>
<dbReference type="InterPro" id="IPR036872">
    <property type="entry name" value="CH_dom_sf"/>
</dbReference>
<name>A0A1S2XW29_CICAR</name>
<dbReference type="RefSeq" id="XP_004494558.1">
    <property type="nucleotide sequence ID" value="XM_004494501.3"/>
</dbReference>
<dbReference type="PANTHER" id="PTHR47972:SF12">
    <property type="entry name" value="KINESIN-LIKE PROTEIN KIN-14H"/>
    <property type="match status" value="1"/>
</dbReference>
<evidence type="ECO:0000256" key="3">
    <source>
        <dbReference type="ARBA" id="ARBA00022741"/>
    </source>
</evidence>
<evidence type="ECO:0000256" key="8">
    <source>
        <dbReference type="SAM" id="MobiDB-lite"/>
    </source>
</evidence>
<dbReference type="InterPro" id="IPR001752">
    <property type="entry name" value="Kinesin_motor_dom"/>
</dbReference>
<dbReference type="PROSITE" id="PS00411">
    <property type="entry name" value="KINESIN_MOTOR_1"/>
    <property type="match status" value="1"/>
</dbReference>
<evidence type="ECO:0000256" key="5">
    <source>
        <dbReference type="ARBA" id="ARBA00023054"/>
    </source>
</evidence>
<dbReference type="GO" id="GO:0003777">
    <property type="term" value="F:microtubule motor activity"/>
    <property type="evidence" value="ECO:0007669"/>
    <property type="project" value="InterPro"/>
</dbReference>
<dbReference type="KEGG" id="cam:101514664"/>